<evidence type="ECO:0000313" key="3">
    <source>
        <dbReference type="Proteomes" id="UP000298493"/>
    </source>
</evidence>
<keyword evidence="3" id="KW-1185">Reference proteome</keyword>
<feature type="compositionally biased region" description="Basic and acidic residues" evidence="1">
    <location>
        <begin position="55"/>
        <end position="66"/>
    </location>
</feature>
<comment type="caution">
    <text evidence="2">The sequence shown here is derived from an EMBL/GenBank/DDBJ whole genome shotgun (WGS) entry which is preliminary data.</text>
</comment>
<keyword evidence="2" id="KW-0378">Hydrolase</keyword>
<organism evidence="2 3">
    <name type="scientific">Venturia nashicola</name>
    <dbReference type="NCBI Taxonomy" id="86259"/>
    <lineage>
        <taxon>Eukaryota</taxon>
        <taxon>Fungi</taxon>
        <taxon>Dikarya</taxon>
        <taxon>Ascomycota</taxon>
        <taxon>Pezizomycotina</taxon>
        <taxon>Dothideomycetes</taxon>
        <taxon>Pleosporomycetidae</taxon>
        <taxon>Venturiales</taxon>
        <taxon>Venturiaceae</taxon>
        <taxon>Venturia</taxon>
    </lineage>
</organism>
<feature type="region of interest" description="Disordered" evidence="1">
    <location>
        <begin position="206"/>
        <end position="255"/>
    </location>
</feature>
<accession>A0A4Z1PA56</accession>
<gene>
    <name evidence="2" type="ORF">E6O75_ATG03946</name>
</gene>
<reference evidence="2 3" key="1">
    <citation type="submission" date="2019-04" db="EMBL/GenBank/DDBJ databases">
        <title>High contiguity whole genome sequence and gene annotation resource for two Venturia nashicola isolates.</title>
        <authorList>
            <person name="Prokchorchik M."/>
            <person name="Won K."/>
            <person name="Lee Y."/>
            <person name="Choi E.D."/>
            <person name="Segonzac C."/>
            <person name="Sohn K.H."/>
        </authorList>
    </citation>
    <scope>NUCLEOTIDE SEQUENCE [LARGE SCALE GENOMIC DNA]</scope>
    <source>
        <strain evidence="2 3">PRI2</strain>
    </source>
</reference>
<feature type="region of interest" description="Disordered" evidence="1">
    <location>
        <begin position="1"/>
        <end position="66"/>
    </location>
</feature>
<feature type="compositionally biased region" description="Low complexity" evidence="1">
    <location>
        <begin position="40"/>
        <end position="54"/>
    </location>
</feature>
<protein>
    <submittedName>
        <fullName evidence="2">Glycoside hydrolase family 31 protein</fullName>
    </submittedName>
</protein>
<sequence length="255" mass="27099">MPPKTPSADSKEAPKIEPVPLSPQEVQKREKQLAEAAEYAQKAHLSQAAAAEAQQRADEADDDTIKEKALEEVEKHEKTANEHIEKAKVIESGALQGAFAGAGIGAATGMGLGTALGTVVGGVTAIPLTGLGALVGAGSGAIHGPWLKMPRFKDENGDKVGGEDNKATREKEKDMKDYEKGLKPLKNRLAGEVSNYTPFWPWSPLKAVMNKIPPSPQPSKKSPPKPDVPQSGQPAPRKQPRKLEIRSGKNQEAAS</sequence>
<dbReference type="AlphaFoldDB" id="A0A4Z1PA56"/>
<dbReference type="STRING" id="86259.A0A4Z1PA56"/>
<dbReference type="Proteomes" id="UP000298493">
    <property type="component" value="Unassembled WGS sequence"/>
</dbReference>
<name>A0A4Z1PA56_9PEZI</name>
<dbReference type="EMBL" id="SNSC02000003">
    <property type="protein sequence ID" value="TID26083.1"/>
    <property type="molecule type" value="Genomic_DNA"/>
</dbReference>
<evidence type="ECO:0000256" key="1">
    <source>
        <dbReference type="SAM" id="MobiDB-lite"/>
    </source>
</evidence>
<dbReference type="OrthoDB" id="3938178at2759"/>
<dbReference type="GO" id="GO:0016787">
    <property type="term" value="F:hydrolase activity"/>
    <property type="evidence" value="ECO:0007669"/>
    <property type="project" value="UniProtKB-KW"/>
</dbReference>
<evidence type="ECO:0000313" key="2">
    <source>
        <dbReference type="EMBL" id="TID26083.1"/>
    </source>
</evidence>
<proteinExistence type="predicted"/>
<feature type="region of interest" description="Disordered" evidence="1">
    <location>
        <begin position="152"/>
        <end position="179"/>
    </location>
</feature>